<accession>A0A1V2ERJ7</accession>
<evidence type="ECO:0000256" key="1">
    <source>
        <dbReference type="SAM" id="Phobius"/>
    </source>
</evidence>
<proteinExistence type="predicted"/>
<sequence>MAGGSARPGPHDGSGPLVWIIGGVCVALLGLIIRMSFASWDHGDALLYVVVGGGVGFLLHLLRRRSRKGQR</sequence>
<gene>
    <name evidence="2" type="ORF">SPHI_27350</name>
</gene>
<organism evidence="2 3">
    <name type="scientific">Sphingomonas jeddahensis</name>
    <dbReference type="NCBI Taxonomy" id="1915074"/>
    <lineage>
        <taxon>Bacteria</taxon>
        <taxon>Pseudomonadati</taxon>
        <taxon>Pseudomonadota</taxon>
        <taxon>Alphaproteobacteria</taxon>
        <taxon>Sphingomonadales</taxon>
        <taxon>Sphingomonadaceae</taxon>
        <taxon>Sphingomonas</taxon>
    </lineage>
</organism>
<feature type="transmembrane region" description="Helical" evidence="1">
    <location>
        <begin position="17"/>
        <end position="39"/>
    </location>
</feature>
<dbReference type="Proteomes" id="UP000188729">
    <property type="component" value="Unassembled WGS sequence"/>
</dbReference>
<reference evidence="2 3" key="1">
    <citation type="submission" date="2016-11" db="EMBL/GenBank/DDBJ databases">
        <title>Genome sequence of Sphingomonas jeddahensis G39.</title>
        <authorList>
            <person name="Poehlein A."/>
            <person name="Wuebbeler J.H."/>
            <person name="Steinbuechel A."/>
            <person name="Daniel R."/>
        </authorList>
    </citation>
    <scope>NUCLEOTIDE SEQUENCE [LARGE SCALE GENOMIC DNA]</scope>
    <source>
        <strain evidence="2 3">G39</strain>
    </source>
</reference>
<dbReference type="AlphaFoldDB" id="A0A1V2ERJ7"/>
<keyword evidence="1" id="KW-0472">Membrane</keyword>
<evidence type="ECO:0000313" key="2">
    <source>
        <dbReference type="EMBL" id="ONF95105.1"/>
    </source>
</evidence>
<keyword evidence="1" id="KW-0812">Transmembrane</keyword>
<dbReference type="OrthoDB" id="9976839at2"/>
<comment type="caution">
    <text evidence="2">The sequence shown here is derived from an EMBL/GenBank/DDBJ whole genome shotgun (WGS) entry which is preliminary data.</text>
</comment>
<dbReference type="RefSeq" id="WP_076745491.1">
    <property type="nucleotide sequence ID" value="NZ_MPSB01000016.1"/>
</dbReference>
<evidence type="ECO:0000313" key="3">
    <source>
        <dbReference type="Proteomes" id="UP000188729"/>
    </source>
</evidence>
<feature type="transmembrane region" description="Helical" evidence="1">
    <location>
        <begin position="45"/>
        <end position="62"/>
    </location>
</feature>
<dbReference type="EMBL" id="MPSB01000016">
    <property type="protein sequence ID" value="ONF95105.1"/>
    <property type="molecule type" value="Genomic_DNA"/>
</dbReference>
<name>A0A1V2ERJ7_9SPHN</name>
<keyword evidence="3" id="KW-1185">Reference proteome</keyword>
<protein>
    <submittedName>
        <fullName evidence="2">Uncharacterized protein</fullName>
    </submittedName>
</protein>
<dbReference type="STRING" id="1915074.SPHI_27350"/>
<keyword evidence="1" id="KW-1133">Transmembrane helix</keyword>